<proteinExistence type="predicted"/>
<dbReference type="AlphaFoldDB" id="A0AAE0L2J4"/>
<comment type="caution">
    <text evidence="2">The sequence shown here is derived from an EMBL/GenBank/DDBJ whole genome shotgun (WGS) entry which is preliminary data.</text>
</comment>
<accession>A0AAE0L2J4</accession>
<evidence type="ECO:0000313" key="2">
    <source>
        <dbReference type="EMBL" id="KAK3269375.1"/>
    </source>
</evidence>
<keyword evidence="1" id="KW-0732">Signal</keyword>
<keyword evidence="3" id="KW-1185">Reference proteome</keyword>
<name>A0AAE0L2J4_9CHLO</name>
<evidence type="ECO:0000256" key="1">
    <source>
        <dbReference type="SAM" id="SignalP"/>
    </source>
</evidence>
<gene>
    <name evidence="2" type="ORF">CYMTET_22182</name>
</gene>
<evidence type="ECO:0000313" key="3">
    <source>
        <dbReference type="Proteomes" id="UP001190700"/>
    </source>
</evidence>
<feature type="signal peptide" evidence="1">
    <location>
        <begin position="1"/>
        <end position="19"/>
    </location>
</feature>
<organism evidence="2 3">
    <name type="scientific">Cymbomonas tetramitiformis</name>
    <dbReference type="NCBI Taxonomy" id="36881"/>
    <lineage>
        <taxon>Eukaryota</taxon>
        <taxon>Viridiplantae</taxon>
        <taxon>Chlorophyta</taxon>
        <taxon>Pyramimonadophyceae</taxon>
        <taxon>Pyramimonadales</taxon>
        <taxon>Pyramimonadaceae</taxon>
        <taxon>Cymbomonas</taxon>
    </lineage>
</organism>
<sequence length="222" mass="22923">MWHVFTIILVALFPFHSSGQSLTNPGFELDSISGTWETTSSITGWGGGASGRMLIAQGSPDWGGLSSGSGAYYHGLQGNTGSTFSTTNITGLTSGSAYTVALLTARRPDYSCEPDLGVSVDGTLLATFSPTSAFAVVAVTFTAAAASVQLQVANDSPVSKGDCTLFVDFFEVELAGVQGELRGQPLGLCHDAAVRVCERAARSSSPGTVAPPQVCPRGYVET</sequence>
<protein>
    <recommendedName>
        <fullName evidence="4">DUF642 domain-containing protein</fullName>
    </recommendedName>
</protein>
<dbReference type="EMBL" id="LGRX02011014">
    <property type="protein sequence ID" value="KAK3269375.1"/>
    <property type="molecule type" value="Genomic_DNA"/>
</dbReference>
<reference evidence="2 3" key="1">
    <citation type="journal article" date="2015" name="Genome Biol. Evol.">
        <title>Comparative Genomics of a Bacterivorous Green Alga Reveals Evolutionary Causalities and Consequences of Phago-Mixotrophic Mode of Nutrition.</title>
        <authorList>
            <person name="Burns J.A."/>
            <person name="Paasch A."/>
            <person name="Narechania A."/>
            <person name="Kim E."/>
        </authorList>
    </citation>
    <scope>NUCLEOTIDE SEQUENCE [LARGE SCALE GENOMIC DNA]</scope>
    <source>
        <strain evidence="2 3">PLY_AMNH</strain>
    </source>
</reference>
<feature type="chain" id="PRO_5042011826" description="DUF642 domain-containing protein" evidence="1">
    <location>
        <begin position="20"/>
        <end position="222"/>
    </location>
</feature>
<evidence type="ECO:0008006" key="4">
    <source>
        <dbReference type="Google" id="ProtNLM"/>
    </source>
</evidence>
<dbReference type="Proteomes" id="UP001190700">
    <property type="component" value="Unassembled WGS sequence"/>
</dbReference>